<sequence>MRTYITIAAALGVAAYLCVPLANAATWERPAGAYTPTNHSVNTTKYQTDRANDVVISSAKLDGDINKAFEGLNSLEARVAPSVVGQSGKFLSNNGAATFWGLISPSSISSGAATSGQVLKSNGSGSAAFGLLDTSSFANLGVSGSYAVPILTVNTAGQITSITSTNVISGTTISASVVSATDISATNLQVSGTIISTSLLPVATGYISTTTTGCSILKGSGLSGCTRISTGVYGVSFTTPMADALYKVNCNLDNYKVASWAATSGGVARPNTAAGFYFGALNGTGTVDYQDNNRIMCVVYP</sequence>
<dbReference type="RefSeq" id="WP_012557246.1">
    <property type="nucleotide sequence ID" value="NC_011369.1"/>
</dbReference>
<feature type="signal peptide" evidence="1">
    <location>
        <begin position="1"/>
        <end position="24"/>
    </location>
</feature>
<keyword evidence="3" id="KW-1185">Reference proteome</keyword>
<organism evidence="2 3">
    <name type="scientific">Rhizobium leguminosarum bv. trifolii (strain WSM2304)</name>
    <dbReference type="NCBI Taxonomy" id="395492"/>
    <lineage>
        <taxon>Bacteria</taxon>
        <taxon>Pseudomonadati</taxon>
        <taxon>Pseudomonadota</taxon>
        <taxon>Alphaproteobacteria</taxon>
        <taxon>Hyphomicrobiales</taxon>
        <taxon>Rhizobiaceae</taxon>
        <taxon>Rhizobium/Agrobacterium group</taxon>
        <taxon>Rhizobium</taxon>
    </lineage>
</organism>
<gene>
    <name evidence="2" type="ordered locus">Rleg2_1150</name>
</gene>
<keyword evidence="1" id="KW-0732">Signal</keyword>
<feature type="chain" id="PRO_5044748129" evidence="1">
    <location>
        <begin position="25"/>
        <end position="301"/>
    </location>
</feature>
<name>A0ABF7QKE1_RHILW</name>
<evidence type="ECO:0000313" key="2">
    <source>
        <dbReference type="EMBL" id="ACI54444.1"/>
    </source>
</evidence>
<evidence type="ECO:0000313" key="3">
    <source>
        <dbReference type="Proteomes" id="UP000008330"/>
    </source>
</evidence>
<dbReference type="EMBL" id="CP001191">
    <property type="protein sequence ID" value="ACI54444.1"/>
    <property type="molecule type" value="Genomic_DNA"/>
</dbReference>
<protein>
    <submittedName>
        <fullName evidence="2">Uncharacterized protein</fullName>
    </submittedName>
</protein>
<dbReference type="Proteomes" id="UP000008330">
    <property type="component" value="Chromosome"/>
</dbReference>
<proteinExistence type="predicted"/>
<accession>A0ABF7QKE1</accession>
<reference evidence="2 3" key="1">
    <citation type="journal article" date="2010" name="Stand. Genomic Sci.">
        <title>Complete genome sequence of Rhizobium leguminosarum bv trifolii strain WSM2304, an effective microsymbiont of the South American clover Trifolium polymorphum.</title>
        <authorList>
            <person name="Reeve W."/>
            <person name="O'Hara G."/>
            <person name="Chain P."/>
            <person name="Ardley J."/>
            <person name="Brau L."/>
            <person name="Nandesena K."/>
            <person name="Tiwari R."/>
            <person name="Malfatti S."/>
            <person name="Kiss H."/>
            <person name="Lapidus A."/>
            <person name="Copeland A."/>
            <person name="Nolan M."/>
            <person name="Land M."/>
            <person name="Ivanova N."/>
            <person name="Mavromatis K."/>
            <person name="Markowitz V."/>
            <person name="Kyrpides N."/>
            <person name="Melino V."/>
            <person name="Denton M."/>
            <person name="Yates R."/>
            <person name="Howieson J."/>
        </authorList>
    </citation>
    <scope>NUCLEOTIDE SEQUENCE [LARGE SCALE GENOMIC DNA]</scope>
    <source>
        <strain evidence="2 3">WSM2304</strain>
    </source>
</reference>
<evidence type="ECO:0000256" key="1">
    <source>
        <dbReference type="SAM" id="SignalP"/>
    </source>
</evidence>
<dbReference type="KEGG" id="rlt:Rleg2_1150"/>
<dbReference type="AlphaFoldDB" id="A0ABF7QKE1"/>